<comment type="caution">
    <text evidence="6">The sequence shown here is derived from an EMBL/GenBank/DDBJ whole genome shotgun (WGS) entry which is preliminary data.</text>
</comment>
<dbReference type="Pfam" id="PF00668">
    <property type="entry name" value="Condensation"/>
    <property type="match status" value="1"/>
</dbReference>
<dbReference type="Proteomes" id="UP000541154">
    <property type="component" value="Unassembled WGS sequence"/>
</dbReference>
<evidence type="ECO:0000313" key="6">
    <source>
        <dbReference type="EMBL" id="KAF5865902.1"/>
    </source>
</evidence>
<dbReference type="PROSITE" id="PS00455">
    <property type="entry name" value="AMP_BINDING"/>
    <property type="match status" value="1"/>
</dbReference>
<dbReference type="InterPro" id="IPR036291">
    <property type="entry name" value="NAD(P)-bd_dom_sf"/>
</dbReference>
<dbReference type="GO" id="GO:0044550">
    <property type="term" value="P:secondary metabolite biosynthetic process"/>
    <property type="evidence" value="ECO:0007669"/>
    <property type="project" value="TreeGrafter"/>
</dbReference>
<dbReference type="Gene3D" id="3.40.50.12780">
    <property type="entry name" value="N-terminal domain of ligase-like"/>
    <property type="match status" value="2"/>
</dbReference>
<dbReference type="Gene3D" id="3.40.50.720">
    <property type="entry name" value="NAD(P)-binding Rossmann-like Domain"/>
    <property type="match status" value="1"/>
</dbReference>
<dbReference type="Gene3D" id="1.10.1200.10">
    <property type="entry name" value="ACP-like"/>
    <property type="match status" value="1"/>
</dbReference>
<accession>A0A8H6AES0</accession>
<protein>
    <recommendedName>
        <fullName evidence="5">Carrier domain-containing protein</fullName>
    </recommendedName>
</protein>
<dbReference type="Gene3D" id="3.30.559.30">
    <property type="entry name" value="Nonribosomal peptide synthetase, condensation domain"/>
    <property type="match status" value="1"/>
</dbReference>
<dbReference type="SUPFAM" id="SSF56801">
    <property type="entry name" value="Acetyl-CoA synthetase-like"/>
    <property type="match status" value="2"/>
</dbReference>
<dbReference type="PANTHER" id="PTHR45527:SF3">
    <property type="entry name" value="SIDEROPHORE SYNTHETASE (EUROFUNG)"/>
    <property type="match status" value="1"/>
</dbReference>
<dbReference type="SUPFAM" id="SSF47336">
    <property type="entry name" value="ACP-like"/>
    <property type="match status" value="1"/>
</dbReference>
<sequence>MANILLKNNNKSTVEKEVQHSDMIGLFDIGRTEWKSEASGTERRRQLSPDELAKVALVAVAHQWWNLEEIKCGLTLSWGDQLNGSKFQPKDVHKSYSFTIRVTGETSIGDLLAQLQNTDTILQTSYWADPPCDRCVIIGLWLMKSQRTPWPESSYEARHLDTTLLSPPMLTVVDADGKAMGSQLIYSRSEITSTQAQIIGSTAAHIIAVLRGGSPKRLKDIPILCTQGRTQIAKWNSVPPTCSSQCLPELLATCFQSYRGQTSIQAWDGEFSYSQLDNLSSTLAVALRNNLLVRPNIILPIYMQRSIWDIVNLLGVVRAGGGFLLIDASLPPVRLRHMVSSIKAKAVLTSSENADLSTEFPGKVVVVDRGNITTIIDMPEEPSSMLVGDTPAVKGSDILYTVFTSGTTGTPKGIVVEQSSFVTAVLAHSKRFALSTSSRVLHFAAYTFDVSISEIFMTLLSGGCLCVPSEFQRMNALAPMMQDMGVSCAVLTPSVARLLEPRSLPRLETLILTGEAYTTYDVERWRDFVQLVCAYGPAECSVFSTVQSGVISAGNIGYGCGCRCWIVDKENFNRLLPIGAIGELLIEGPIVARGYLSQSKADTSNAFLNAEDAPSWCSWFPSTTCNRFYRTGDLVRYEDDGSILYLGRNDSQIKIHGQRVDLREIEGQLLQCFQGLTATIVDIVIRSQNHNEQQSALVAFLYLEEEGMPKAGKRNIPKHTDDLFVKRDVSFDDRVISAVVELRRRLPRFMVPFTFIRLSHVPLSRSGKIDRQALRHAASALPHSAFSPGYETTSLPEAEERELQDSFRVERQALRKHIGRILHLHPSEVDLKKSIFGLGADSLAVMKLISYVREEGFQLTFDNVIRATRIVDLACMMPKCLESVDPKIVPPFSMAPAAIELKHIIVQAAQACKVPPTQIEDIYPTSPFQTSMLVEMVGRPGSYIDQYVYKLPATTDLNRLQQAVSAVWKAQSILRTRLVQIGLKSLQVVLREDSLLPPLVDTASLKAYLCELLQCPMNPGGPLARVHLARTPDNGSRLILTLHHSVYDWWSLRILEEEIEAAYRTMEPRPTRLFSSFVHYLLNQNQEAYESFWRAEFEHLELVPFPEARTPHRVPSPQHVLKTSVRIGTLPEPFAGLTVTTLIRFAWALTLAQYTSCTDVVYGLVVAGRGAPVSGILEIIGPTIHIFPLRVKICPNQTALEALQGLQIRASTLFQFEHYGLRRIRGLGHHASTASRFQNLLVIQPTEERDPDKLLLLGDRWQNPSMEEQRNSHPLTLICESRGDQIGVRAIFDADIIAEPMVQRVLQQLKHVLWQVIQRPTGLISRLESLNPHDAIDLSNWNKILPKKSQTCIHTLICQQGLAQPRSPAVCAWDGSMTYSHLCALAARLAHQLIQRWAIQPEEPVAIYMAKSKWVPVSMLAVLQAGGAFILLDTSQPMQKLRSICQDASVRIVLSCRLNREQASQLVEDCILVDSFPACHDQDCIELSATEGWMPRLPISSNVAYIVFTSGTTGKAKGILIEHAAFCTSVLAHGPKLGVGVNSRVFQFASYAFDVSIADHLATLMLGGCVCIPSEAERLGDFAGAVARYTANYADLTPSFARLLQPSSVPGLKTLTLGGEAVTAEDIQRWKDHVMLNCVYGPAECSVTCTVKHIRSVEDAGNIGAAVGCRIWLVAPDDPCMLVPIGAIGEILIEGHILARGYLNNQTQTGASFLSDLPWLEQLGGPSYGPIYRSGDLARYNNDGSLTFIARKDTQVKIHGQRVELSEVSYHVRSCFHSAEDAVADVLPSGSGRLHPLLVAFIRPNLQSVPAAYGDQNTDIILPPTESFLAEVVAAVERLMAFLPSYMIPAFFFPINRLPLSPTGKINLKLLQAAVSRLSDSQLHRYQPSATGADSVPLRSDESIALRINQQIQELLRGRSATLVQRVKGMNVHLARVGLTSIELVVLSTFLRHDFGLSLSLQQLLHSGTTVRTIASKILSGGMQKTEMFHFRDLLAEIDRLRPQLYGPPSRKAEAPARRINRVFLTGGSGFLGIEILHQLLMRTQVVVVHVLVRAKDEAHAMQRIVQAAQRAKWWQEIYRVRIEAWVGDLAMQHLGLTESQWEVIQTSVDVIIHNGAAVYWTADYAALEPVNILSTLQLLNTVRAASAPPPTFIYVSGGEGHSGWEVDGDEATASQLAKGLAYSQTKFVSELLIRDVARQPDSHGHFSIIRPGYIIGSTYAGICNTDDFIWRVVYTSLQIGGFNGDEQDCWIPLAGVDQVAFAVLAPCLTEGKQTEQSGQPKVANLDDGVLVSNFWDTVSHTLEISLVPMGRQRWLDAVHTALERDGPMHPLQPVLHELESNGGCLGGKRPPGWEAPRAGREQLVVALQQSLHFLKRTGYFTLSGSTKMTLSTESGFTRSRV</sequence>
<name>A0A8H6AES0_PETAA</name>
<dbReference type="SUPFAM" id="SSF52777">
    <property type="entry name" value="CoA-dependent acyltransferases"/>
    <property type="match status" value="2"/>
</dbReference>
<keyword evidence="3" id="KW-0436">Ligase</keyword>
<dbReference type="Gene3D" id="3.30.559.10">
    <property type="entry name" value="Chloramphenicol acetyltransferase-like domain"/>
    <property type="match status" value="1"/>
</dbReference>
<reference evidence="6 7" key="1">
    <citation type="submission" date="2019-04" db="EMBL/GenBank/DDBJ databases">
        <title>Aspergillus burnettii sp. nov., novel species from soil in southeast Queensland.</title>
        <authorList>
            <person name="Gilchrist C.L.M."/>
            <person name="Pitt J.I."/>
            <person name="Lange L."/>
            <person name="Lacey H.J."/>
            <person name="Vuong D."/>
            <person name="Midgley D.J."/>
            <person name="Greenfield P."/>
            <person name="Bradbury M."/>
            <person name="Lacey E."/>
            <person name="Busk P.K."/>
            <person name="Pilgaard B."/>
            <person name="Chooi Y.H."/>
            <person name="Piggott A.M."/>
        </authorList>
    </citation>
    <scope>NUCLEOTIDE SEQUENCE [LARGE SCALE GENOMIC DNA]</scope>
    <source>
        <strain evidence="6 7">FRR 5400</strain>
    </source>
</reference>
<dbReference type="GO" id="GO:0043041">
    <property type="term" value="P:amino acid activation for nonribosomal peptide biosynthetic process"/>
    <property type="evidence" value="ECO:0007669"/>
    <property type="project" value="TreeGrafter"/>
</dbReference>
<dbReference type="Pfam" id="PF00501">
    <property type="entry name" value="AMP-binding"/>
    <property type="match status" value="2"/>
</dbReference>
<dbReference type="EMBL" id="SPNV01000014">
    <property type="protein sequence ID" value="KAF5865902.1"/>
    <property type="molecule type" value="Genomic_DNA"/>
</dbReference>
<dbReference type="FunFam" id="3.30.300.30:FF:000015">
    <property type="entry name" value="Nonribosomal peptide synthase SidD"/>
    <property type="match status" value="2"/>
</dbReference>
<evidence type="ECO:0000313" key="7">
    <source>
        <dbReference type="Proteomes" id="UP000541154"/>
    </source>
</evidence>
<evidence type="ECO:0000259" key="5">
    <source>
        <dbReference type="PROSITE" id="PS50075"/>
    </source>
</evidence>
<dbReference type="InterPro" id="IPR009081">
    <property type="entry name" value="PP-bd_ACP"/>
</dbReference>
<evidence type="ECO:0000256" key="1">
    <source>
        <dbReference type="ARBA" id="ARBA00022450"/>
    </source>
</evidence>
<comment type="similarity">
    <text evidence="4">Belongs to the NRP synthetase family.</text>
</comment>
<dbReference type="Gene3D" id="3.30.300.30">
    <property type="match status" value="2"/>
</dbReference>
<dbReference type="InterPro" id="IPR010071">
    <property type="entry name" value="AA_adenyl_dom"/>
</dbReference>
<keyword evidence="2" id="KW-0597">Phosphoprotein</keyword>
<dbReference type="Pfam" id="PF07993">
    <property type="entry name" value="NAD_binding_4"/>
    <property type="match status" value="1"/>
</dbReference>
<dbReference type="PANTHER" id="PTHR45527">
    <property type="entry name" value="NONRIBOSOMAL PEPTIDE SYNTHETASE"/>
    <property type="match status" value="1"/>
</dbReference>
<dbReference type="CDD" id="cd05918">
    <property type="entry name" value="A_NRPS_SidN3_like"/>
    <property type="match status" value="2"/>
</dbReference>
<organism evidence="6 7">
    <name type="scientific">Petromyces alliaceus</name>
    <name type="common">Aspergillus alliaceus</name>
    <dbReference type="NCBI Taxonomy" id="209559"/>
    <lineage>
        <taxon>Eukaryota</taxon>
        <taxon>Fungi</taxon>
        <taxon>Dikarya</taxon>
        <taxon>Ascomycota</taxon>
        <taxon>Pezizomycotina</taxon>
        <taxon>Eurotiomycetes</taxon>
        <taxon>Eurotiomycetidae</taxon>
        <taxon>Eurotiales</taxon>
        <taxon>Aspergillaceae</taxon>
        <taxon>Aspergillus</taxon>
        <taxon>Aspergillus subgen. Circumdati</taxon>
    </lineage>
</organism>
<dbReference type="GO" id="GO:1904091">
    <property type="term" value="F:non-ribosomal peptide synthetase activity"/>
    <property type="evidence" value="ECO:0007669"/>
    <property type="project" value="UniProtKB-ARBA"/>
</dbReference>
<dbReference type="GO" id="GO:0016874">
    <property type="term" value="F:ligase activity"/>
    <property type="evidence" value="ECO:0007669"/>
    <property type="project" value="UniProtKB-KW"/>
</dbReference>
<evidence type="ECO:0000256" key="4">
    <source>
        <dbReference type="ARBA" id="ARBA00029454"/>
    </source>
</evidence>
<proteinExistence type="inferred from homology"/>
<dbReference type="Pfam" id="PF00550">
    <property type="entry name" value="PP-binding"/>
    <property type="match status" value="1"/>
</dbReference>
<dbReference type="PROSITE" id="PS50075">
    <property type="entry name" value="CARRIER"/>
    <property type="match status" value="1"/>
</dbReference>
<dbReference type="InterPro" id="IPR036736">
    <property type="entry name" value="ACP-like_sf"/>
</dbReference>
<dbReference type="InterPro" id="IPR023213">
    <property type="entry name" value="CAT-like_dom_sf"/>
</dbReference>
<dbReference type="InterPro" id="IPR020845">
    <property type="entry name" value="AMP-binding_CS"/>
</dbReference>
<dbReference type="FunFam" id="3.40.50.12780:FF:000014">
    <property type="entry name" value="Nonribosomal peptide synthetase 1"/>
    <property type="match status" value="1"/>
</dbReference>
<dbReference type="InterPro" id="IPR045851">
    <property type="entry name" value="AMP-bd_C_sf"/>
</dbReference>
<feature type="domain" description="Carrier" evidence="5">
    <location>
        <begin position="1906"/>
        <end position="1982"/>
    </location>
</feature>
<evidence type="ECO:0000256" key="3">
    <source>
        <dbReference type="ARBA" id="ARBA00022598"/>
    </source>
</evidence>
<dbReference type="InterPro" id="IPR042099">
    <property type="entry name" value="ANL_N_sf"/>
</dbReference>
<dbReference type="InterPro" id="IPR013120">
    <property type="entry name" value="FAR_NAD-bd"/>
</dbReference>
<dbReference type="InterPro" id="IPR000873">
    <property type="entry name" value="AMP-dep_synth/lig_dom"/>
</dbReference>
<dbReference type="CDD" id="cd19545">
    <property type="entry name" value="FUM14_C_NRPS-like"/>
    <property type="match status" value="1"/>
</dbReference>
<keyword evidence="1" id="KW-0596">Phosphopantetheine</keyword>
<dbReference type="GO" id="GO:0031177">
    <property type="term" value="F:phosphopantetheine binding"/>
    <property type="evidence" value="ECO:0007669"/>
    <property type="project" value="TreeGrafter"/>
</dbReference>
<dbReference type="NCBIfam" id="TIGR01733">
    <property type="entry name" value="AA-adenyl-dom"/>
    <property type="match status" value="2"/>
</dbReference>
<evidence type="ECO:0000256" key="2">
    <source>
        <dbReference type="ARBA" id="ARBA00022553"/>
    </source>
</evidence>
<dbReference type="SUPFAM" id="SSF51735">
    <property type="entry name" value="NAD(P)-binding Rossmann-fold domains"/>
    <property type="match status" value="1"/>
</dbReference>
<dbReference type="GO" id="GO:0005737">
    <property type="term" value="C:cytoplasm"/>
    <property type="evidence" value="ECO:0007669"/>
    <property type="project" value="TreeGrafter"/>
</dbReference>
<gene>
    <name evidence="6" type="ORF">ETB97_001970</name>
</gene>
<dbReference type="InterPro" id="IPR001242">
    <property type="entry name" value="Condensation_dom"/>
</dbReference>
<keyword evidence="7" id="KW-1185">Reference proteome</keyword>